<dbReference type="NCBIfam" id="TIGR02385">
    <property type="entry name" value="RelE_StbE"/>
    <property type="match status" value="1"/>
</dbReference>
<dbReference type="InterPro" id="IPR035093">
    <property type="entry name" value="RelE/ParE_toxin_dom_sf"/>
</dbReference>
<gene>
    <name evidence="3" type="primary">relE2</name>
    <name evidence="3" type="ORF">Loak_1232</name>
</gene>
<dbReference type="RefSeq" id="WP_025386337.1">
    <property type="nucleotide sequence ID" value="NZ_KV441803.1"/>
</dbReference>
<comment type="caution">
    <text evidence="3">The sequence shown here is derived from an EMBL/GenBank/DDBJ whole genome shotgun (WGS) entry which is preliminary data.</text>
</comment>
<protein>
    <submittedName>
        <fullName evidence="3">Toxin RelE2</fullName>
    </submittedName>
</protein>
<evidence type="ECO:0000256" key="2">
    <source>
        <dbReference type="ARBA" id="ARBA00022649"/>
    </source>
</evidence>
<organism evidence="3 4">
    <name type="scientific">Legionella oakridgensis</name>
    <dbReference type="NCBI Taxonomy" id="29423"/>
    <lineage>
        <taxon>Bacteria</taxon>
        <taxon>Pseudomonadati</taxon>
        <taxon>Pseudomonadota</taxon>
        <taxon>Gammaproteobacteria</taxon>
        <taxon>Legionellales</taxon>
        <taxon>Legionellaceae</taxon>
        <taxon>Legionella</taxon>
    </lineage>
</organism>
<evidence type="ECO:0000313" key="3">
    <source>
        <dbReference type="EMBL" id="KTD38744.1"/>
    </source>
</evidence>
<dbReference type="InterPro" id="IPR007712">
    <property type="entry name" value="RelE/ParE_toxin"/>
</dbReference>
<accession>A0A0W0X2M7</accession>
<dbReference type="EMBL" id="LNYP01000024">
    <property type="protein sequence ID" value="KTD38744.1"/>
    <property type="molecule type" value="Genomic_DNA"/>
</dbReference>
<name>A0A0W0X2M7_9GAMM</name>
<dbReference type="Pfam" id="PF05016">
    <property type="entry name" value="ParE_toxin"/>
    <property type="match status" value="1"/>
</dbReference>
<sequence length="94" mass="10709">MRIKWTKGAKNNLNQIEDYIAQDNPKAAVDIIIKIITAVGMLSENPALGRTGRIFDTRELIINGTPFIVPYRIKSEQIEILRVLHSSMKWPDSM</sequence>
<evidence type="ECO:0000256" key="1">
    <source>
        <dbReference type="ARBA" id="ARBA00006226"/>
    </source>
</evidence>
<keyword evidence="2" id="KW-1277">Toxin-antitoxin system</keyword>
<dbReference type="InterPro" id="IPR051803">
    <property type="entry name" value="TA_system_RelE-like_toxin"/>
</dbReference>
<dbReference type="PANTHER" id="PTHR33755">
    <property type="entry name" value="TOXIN PARE1-RELATED"/>
    <property type="match status" value="1"/>
</dbReference>
<evidence type="ECO:0000313" key="4">
    <source>
        <dbReference type="Proteomes" id="UP000054858"/>
    </source>
</evidence>
<comment type="similarity">
    <text evidence="1">Belongs to the RelE toxin family.</text>
</comment>
<reference evidence="3 4" key="1">
    <citation type="submission" date="2015-11" db="EMBL/GenBank/DDBJ databases">
        <title>Genomic analysis of 38 Legionella species identifies large and diverse effector repertoires.</title>
        <authorList>
            <person name="Burstein D."/>
            <person name="Amaro F."/>
            <person name="Zusman T."/>
            <person name="Lifshitz Z."/>
            <person name="Cohen O."/>
            <person name="Gilbert J.A."/>
            <person name="Pupko T."/>
            <person name="Shuman H.A."/>
            <person name="Segal G."/>
        </authorList>
    </citation>
    <scope>NUCLEOTIDE SEQUENCE [LARGE SCALE GENOMIC DNA]</scope>
    <source>
        <strain evidence="3 4">Oak Ridge-10</strain>
    </source>
</reference>
<proteinExistence type="inferred from homology"/>
<dbReference type="Proteomes" id="UP000054858">
    <property type="component" value="Unassembled WGS sequence"/>
</dbReference>
<dbReference type="AlphaFoldDB" id="A0A0W0X2M7"/>
<dbReference type="Gene3D" id="3.30.2310.20">
    <property type="entry name" value="RelE-like"/>
    <property type="match status" value="1"/>
</dbReference>
<dbReference type="PATRIC" id="fig|29423.5.peg.1288"/>